<evidence type="ECO:0008006" key="4">
    <source>
        <dbReference type="Google" id="ProtNLM"/>
    </source>
</evidence>
<dbReference type="KEGG" id="spir:CWM47_30195"/>
<feature type="transmembrane region" description="Helical" evidence="1">
    <location>
        <begin position="466"/>
        <end position="485"/>
    </location>
</feature>
<protein>
    <recommendedName>
        <fullName evidence="4">Lipopolysaccharide biosynthesis protein</fullName>
    </recommendedName>
</protein>
<dbReference type="Proteomes" id="UP000232883">
    <property type="component" value="Chromosome"/>
</dbReference>
<gene>
    <name evidence="2" type="ORF">CWM47_30195</name>
</gene>
<evidence type="ECO:0000256" key="1">
    <source>
        <dbReference type="SAM" id="Phobius"/>
    </source>
</evidence>
<reference evidence="2 3" key="1">
    <citation type="submission" date="2017-11" db="EMBL/GenBank/DDBJ databases">
        <title>Taxonomic description and genome sequences of Spirosoma HA7 sp. nov., isolated from pollen microhabitat of Corylus avellana.</title>
        <authorList>
            <person name="Ambika Manirajan B."/>
            <person name="Suarez C."/>
            <person name="Ratering S."/>
            <person name="Geissler-Plaum R."/>
            <person name="Cardinale M."/>
            <person name="Sylvia S."/>
        </authorList>
    </citation>
    <scope>NUCLEOTIDE SEQUENCE [LARGE SCALE GENOMIC DNA]</scope>
    <source>
        <strain evidence="2 3">HA7</strain>
    </source>
</reference>
<keyword evidence="1" id="KW-0472">Membrane</keyword>
<keyword evidence="3" id="KW-1185">Reference proteome</keyword>
<dbReference type="EMBL" id="CP025096">
    <property type="protein sequence ID" value="AUD05742.1"/>
    <property type="molecule type" value="Genomic_DNA"/>
</dbReference>
<evidence type="ECO:0000313" key="2">
    <source>
        <dbReference type="EMBL" id="AUD05742.1"/>
    </source>
</evidence>
<dbReference type="AlphaFoldDB" id="A0A2K8Z788"/>
<dbReference type="InterPro" id="IPR050445">
    <property type="entry name" value="Bact_polysacc_biosynth/exp"/>
</dbReference>
<dbReference type="GO" id="GO:0005886">
    <property type="term" value="C:plasma membrane"/>
    <property type="evidence" value="ECO:0007669"/>
    <property type="project" value="TreeGrafter"/>
</dbReference>
<name>A0A2K8Z788_9BACT</name>
<dbReference type="OrthoDB" id="781284at2"/>
<dbReference type="PANTHER" id="PTHR32309">
    <property type="entry name" value="TYROSINE-PROTEIN KINASE"/>
    <property type="match status" value="1"/>
</dbReference>
<proteinExistence type="predicted"/>
<organism evidence="2 3">
    <name type="scientific">Spirosoma pollinicola</name>
    <dbReference type="NCBI Taxonomy" id="2057025"/>
    <lineage>
        <taxon>Bacteria</taxon>
        <taxon>Pseudomonadati</taxon>
        <taxon>Bacteroidota</taxon>
        <taxon>Cytophagia</taxon>
        <taxon>Cytophagales</taxon>
        <taxon>Cytophagaceae</taxon>
        <taxon>Spirosoma</taxon>
    </lineage>
</organism>
<keyword evidence="1" id="KW-1133">Transmembrane helix</keyword>
<dbReference type="PANTHER" id="PTHR32309:SF13">
    <property type="entry name" value="FERRIC ENTEROBACTIN TRANSPORT PROTEIN FEPE"/>
    <property type="match status" value="1"/>
</dbReference>
<accession>A0A2K8Z788</accession>
<sequence length="727" mass="80797">MTLATVFRVLRKNLIWLLLFPVMVTCTVAYLTGDLPRSYIATATVYTGFASGMSIVENNTKTTSQEIGNAFDNLITTIKSRETLTEVSLHLLAYHLSLRKASPDKLSKKSFDDLQKLRNTELKGVSVGYNELATLKKLERLAGAQDGNAIKKLLYQSNSPYSVESILGRITVSRKNSSDMLELSCKADDPAICQQTLVFLIDTFQKRYQAIRASENGTVVKYFENQAQTIQQHLKSAEDQLTDYGVQNKIINYAEQSKYTAEAKEATSTEYVHEKMQQQAAQASLVALERKLDDNASVLLANGDVTKKRNELAKIQTRLANAMVYEQPPAEIAKLQATTDQLSAELKVAVRRLYNSTNTVESIPKQDLLTDYVEQTLKLQGSNARLNVLKTRVQEYAGIYNDLAPQGSAIHRLERKIGLAEQEYLFVLHGLNMARLRQKDLEMTGSMGIIDAPALPMKSQPSIRSMLVAVSFIGSLVLLIAVLLGKEVVNGSIQTPERAEQLSGIPLAAAFPLISKLFARYDLDYIERCMVEKLRTRLLIDITVPDTDEWPPYRLITLLGTQEKQGKTWVGERISHRLVKAGHRVCYLYPADAEEKPETDAQTIAYPVNSDFADTRTVGVLLQGVEAADLPEFDYVFLELPSLLTNAMPVHLVGQSHLSLLVLHAKSTWSKADEGLKVLVEKASHHALLTVLNGVEADLLEPLLGKIPQLKKKKSSKAAQPKPLDLV</sequence>
<dbReference type="GO" id="GO:0004713">
    <property type="term" value="F:protein tyrosine kinase activity"/>
    <property type="evidence" value="ECO:0007669"/>
    <property type="project" value="TreeGrafter"/>
</dbReference>
<evidence type="ECO:0000313" key="3">
    <source>
        <dbReference type="Proteomes" id="UP000232883"/>
    </source>
</evidence>
<feature type="transmembrane region" description="Helical" evidence="1">
    <location>
        <begin position="14"/>
        <end position="32"/>
    </location>
</feature>
<keyword evidence="1" id="KW-0812">Transmembrane</keyword>
<dbReference type="RefSeq" id="WP_100992295.1">
    <property type="nucleotide sequence ID" value="NZ_CP025096.1"/>
</dbReference>